<dbReference type="Proteomes" id="UP001205601">
    <property type="component" value="Unassembled WGS sequence"/>
</dbReference>
<feature type="transmembrane region" description="Helical" evidence="1">
    <location>
        <begin position="7"/>
        <end position="40"/>
    </location>
</feature>
<keyword evidence="1" id="KW-0472">Membrane</keyword>
<accession>A0ABT2NRJ8</accession>
<gene>
    <name evidence="2" type="ORF">N5I32_11790</name>
</gene>
<evidence type="ECO:0000313" key="3">
    <source>
        <dbReference type="Proteomes" id="UP001205601"/>
    </source>
</evidence>
<dbReference type="EMBL" id="JAOCQF010000002">
    <property type="protein sequence ID" value="MCT8330199.1"/>
    <property type="molecule type" value="Genomic_DNA"/>
</dbReference>
<organism evidence="2 3">
    <name type="scientific">Albidovulum sediminis</name>
    <dbReference type="NCBI Taxonomy" id="3066345"/>
    <lineage>
        <taxon>Bacteria</taxon>
        <taxon>Pseudomonadati</taxon>
        <taxon>Pseudomonadota</taxon>
        <taxon>Alphaproteobacteria</taxon>
        <taxon>Rhodobacterales</taxon>
        <taxon>Paracoccaceae</taxon>
        <taxon>Albidovulum</taxon>
    </lineage>
</organism>
<keyword evidence="3" id="KW-1185">Reference proteome</keyword>
<proteinExistence type="predicted"/>
<feature type="transmembrane region" description="Helical" evidence="1">
    <location>
        <begin position="52"/>
        <end position="74"/>
    </location>
</feature>
<evidence type="ECO:0000313" key="2">
    <source>
        <dbReference type="EMBL" id="MCT8330199.1"/>
    </source>
</evidence>
<protein>
    <recommendedName>
        <fullName evidence="4">NfeD-like C-terminal domain-containing protein</fullName>
    </recommendedName>
</protein>
<name>A0ABT2NRJ8_9RHOB</name>
<comment type="caution">
    <text evidence="2">The sequence shown here is derived from an EMBL/GenBank/DDBJ whole genome shotgun (WGS) entry which is preliminary data.</text>
</comment>
<sequence>MALWQEWWVWFTAGVVLAIIEVALPGFIFLGFACGAVVVGIGLWAGMLGGSLSALLLAFALASLACWAALRAIFARRHGKVKIWEKDINDN</sequence>
<evidence type="ECO:0008006" key="4">
    <source>
        <dbReference type="Google" id="ProtNLM"/>
    </source>
</evidence>
<reference evidence="3" key="1">
    <citation type="submission" date="2023-07" db="EMBL/GenBank/DDBJ databases">
        <title>Defluviimonas sediminis sp. nov., isolated from mangrove sediment.</title>
        <authorList>
            <person name="Liu L."/>
            <person name="Li J."/>
            <person name="Huang Y."/>
            <person name="Pan J."/>
            <person name="Li M."/>
        </authorList>
    </citation>
    <scope>NUCLEOTIDE SEQUENCE [LARGE SCALE GENOMIC DNA]</scope>
    <source>
        <strain evidence="3">FT324</strain>
    </source>
</reference>
<dbReference type="RefSeq" id="WP_261496076.1">
    <property type="nucleotide sequence ID" value="NZ_JAOCQF010000002.1"/>
</dbReference>
<keyword evidence="1" id="KW-0812">Transmembrane</keyword>
<keyword evidence="1" id="KW-1133">Transmembrane helix</keyword>
<evidence type="ECO:0000256" key="1">
    <source>
        <dbReference type="SAM" id="Phobius"/>
    </source>
</evidence>